<evidence type="ECO:0000313" key="1">
    <source>
        <dbReference type="EMBL" id="NRN71372.1"/>
    </source>
</evidence>
<dbReference type="PIRSF" id="PIRSF017393">
    <property type="entry name" value="MTase_SAV2177"/>
    <property type="match status" value="1"/>
</dbReference>
<comment type="caution">
    <text evidence="1">The sequence shown here is derived from an EMBL/GenBank/DDBJ whole genome shotgun (WGS) entry which is preliminary data.</text>
</comment>
<evidence type="ECO:0000313" key="2">
    <source>
        <dbReference type="Proteomes" id="UP000763557"/>
    </source>
</evidence>
<keyword evidence="2" id="KW-1185">Reference proteome</keyword>
<name>A0ABX2FKH2_9PSEU</name>
<dbReference type="SUPFAM" id="SSF53335">
    <property type="entry name" value="S-adenosyl-L-methionine-dependent methyltransferases"/>
    <property type="match status" value="1"/>
</dbReference>
<dbReference type="EMBL" id="JAAATY010000062">
    <property type="protein sequence ID" value="NRN71372.1"/>
    <property type="molecule type" value="Genomic_DNA"/>
</dbReference>
<dbReference type="Proteomes" id="UP000763557">
    <property type="component" value="Unassembled WGS sequence"/>
</dbReference>
<organism evidence="1 2">
    <name type="scientific">Kibdelosporangium persicum</name>
    <dbReference type="NCBI Taxonomy" id="2698649"/>
    <lineage>
        <taxon>Bacteria</taxon>
        <taxon>Bacillati</taxon>
        <taxon>Actinomycetota</taxon>
        <taxon>Actinomycetes</taxon>
        <taxon>Pseudonocardiales</taxon>
        <taxon>Pseudonocardiaceae</taxon>
        <taxon>Kibdelosporangium</taxon>
    </lineage>
</organism>
<dbReference type="InterPro" id="IPR029063">
    <property type="entry name" value="SAM-dependent_MTases_sf"/>
</dbReference>
<dbReference type="Pfam" id="PF04672">
    <property type="entry name" value="Methyltransf_19"/>
    <property type="match status" value="1"/>
</dbReference>
<dbReference type="Gene3D" id="3.40.50.150">
    <property type="entry name" value="Vaccinia Virus protein VP39"/>
    <property type="match status" value="1"/>
</dbReference>
<dbReference type="InterPro" id="IPR006764">
    <property type="entry name" value="SAM_dep_MeTrfase_SAV2177_type"/>
</dbReference>
<reference evidence="1 2" key="1">
    <citation type="submission" date="2020-01" db="EMBL/GenBank/DDBJ databases">
        <title>Kibdelosporangium persica a novel Actinomycetes from a hot desert in Iran.</title>
        <authorList>
            <person name="Safaei N."/>
            <person name="Zaburannyi N."/>
            <person name="Mueller R."/>
            <person name="Wink J."/>
        </authorList>
    </citation>
    <scope>NUCLEOTIDE SEQUENCE [LARGE SCALE GENOMIC DNA]</scope>
    <source>
        <strain evidence="1 2">4NS15</strain>
    </source>
</reference>
<proteinExistence type="predicted"/>
<gene>
    <name evidence="1" type="ORF">GC106_86520</name>
</gene>
<accession>A0ABX2FKH2</accession>
<protein>
    <submittedName>
        <fullName evidence="1">O-Methyltransferase involved in polyketide biosynthesis</fullName>
    </submittedName>
</protein>
<sequence length="276" mass="29801">MVDQQAATAWVPDDVDPSVPSAARVYDFLLGGSHNFAVDRMAAEAARQAMPGIERVARLNRAFLGRVVRFMLGEGIRQFLDLGSGIPTVGPVHQIAQANHPDCRVVYVDRERIAVAHSELMLGANDHAAIVHADFRRPDDIFGSPQARQLLRLDEPVGVLMLALLHYVPDEADPAALVAEYCRRVPVGSYLAISHLTSDQNTDKITAAVDGFNRSRGADQATPRSYAEIETMFGDTELVAPGLVGCGLWRPAGPGDIVDDADTNAQLYGGVARKAH</sequence>